<accession>Q8MZ69</accession>
<proteinExistence type="evidence at transcript level"/>
<protein>
    <submittedName>
        <fullName evidence="1">AT28783p</fullName>
    </submittedName>
</protein>
<evidence type="ECO:0000313" key="1">
    <source>
        <dbReference type="EMBL" id="AAM29328.1"/>
    </source>
</evidence>
<organism evidence="1">
    <name type="scientific">Drosophila melanogaster</name>
    <name type="common">Fruit fly</name>
    <dbReference type="NCBI Taxonomy" id="7227"/>
    <lineage>
        <taxon>Eukaryota</taxon>
        <taxon>Metazoa</taxon>
        <taxon>Ecdysozoa</taxon>
        <taxon>Arthropoda</taxon>
        <taxon>Hexapoda</taxon>
        <taxon>Insecta</taxon>
        <taxon>Pterygota</taxon>
        <taxon>Neoptera</taxon>
        <taxon>Endopterygota</taxon>
        <taxon>Diptera</taxon>
        <taxon>Brachycera</taxon>
        <taxon>Muscomorpha</taxon>
        <taxon>Ephydroidea</taxon>
        <taxon>Drosophilidae</taxon>
        <taxon>Drosophila</taxon>
        <taxon>Sophophora</taxon>
    </lineage>
</organism>
<name>Q8MZ69_DROME</name>
<dbReference type="AlphaFoldDB" id="Q8MZ69"/>
<sequence length="84" mass="9196">MGSEDYQSKHRQHWSTRGVELGEIQRGRGGCDGDGLSLDRLLAVFGFRCSDADVSIGIDERRTHICAAADLTVCDKFYLCSGSV</sequence>
<reference evidence="1" key="1">
    <citation type="submission" date="2002-05" db="EMBL/GenBank/DDBJ databases">
        <authorList>
            <person name="Stapleton M."/>
            <person name="Brokstein P."/>
            <person name="Hong L."/>
            <person name="Agbayani A."/>
            <person name="Carlson J."/>
            <person name="Champe M."/>
            <person name="Chavez C."/>
            <person name="Dorsett V."/>
            <person name="Dresnek D."/>
            <person name="Farfan D."/>
            <person name="Frise E."/>
            <person name="George R."/>
            <person name="Gonzalez M."/>
            <person name="Guarin H."/>
            <person name="Kronmiller B."/>
            <person name="Li P."/>
            <person name="Liao G."/>
            <person name="Miranda A."/>
            <person name="Mungall C.J."/>
            <person name="Nunoo J."/>
            <person name="Pacleb J."/>
            <person name="Paragas V."/>
            <person name="Park S."/>
            <person name="Patel S."/>
            <person name="Phouanenavong S."/>
            <person name="Wan K."/>
            <person name="Yu C."/>
            <person name="Lewis S.E."/>
            <person name="Rubin G.M."/>
            <person name="Celniker S."/>
        </authorList>
    </citation>
    <scope>NUCLEOTIDE SEQUENCE</scope>
</reference>
<dbReference type="EMBL" id="AY113323">
    <property type="protein sequence ID" value="AAM29328.1"/>
    <property type="molecule type" value="mRNA"/>
</dbReference>